<organism evidence="5 6">
    <name type="scientific">Aureimonas fodinaquatilis</name>
    <dbReference type="NCBI Taxonomy" id="2565783"/>
    <lineage>
        <taxon>Bacteria</taxon>
        <taxon>Pseudomonadati</taxon>
        <taxon>Pseudomonadota</taxon>
        <taxon>Alphaproteobacteria</taxon>
        <taxon>Hyphomicrobiales</taxon>
        <taxon>Aurantimonadaceae</taxon>
        <taxon>Aureimonas</taxon>
    </lineage>
</organism>
<dbReference type="RefSeq" id="WP_149301456.1">
    <property type="nucleotide sequence ID" value="NZ_VTWH01000005.1"/>
</dbReference>
<dbReference type="AlphaFoldDB" id="A0A5B0DNP9"/>
<dbReference type="PANTHER" id="PTHR10434:SF11">
    <property type="entry name" value="1-ACYL-SN-GLYCEROL-3-PHOSPHATE ACYLTRANSFERASE"/>
    <property type="match status" value="1"/>
</dbReference>
<accession>A0A5B0DNP9</accession>
<reference evidence="5 6" key="1">
    <citation type="submission" date="2019-08" db="EMBL/GenBank/DDBJ databases">
        <title>Aureimonas fodiniaquatilis sp. nov., isolated from a coal mine wastewater.</title>
        <authorList>
            <person name="Kim W."/>
        </authorList>
    </citation>
    <scope>NUCLEOTIDE SEQUENCE [LARGE SCALE GENOMIC DNA]</scope>
    <source>
        <strain evidence="5 6">CAU 1482</strain>
    </source>
</reference>
<evidence type="ECO:0000256" key="1">
    <source>
        <dbReference type="ARBA" id="ARBA00005189"/>
    </source>
</evidence>
<name>A0A5B0DNP9_9HYPH</name>
<protein>
    <submittedName>
        <fullName evidence="5">1-acyl-sn-glycerol-3-phosphate acyltransferase</fullName>
    </submittedName>
</protein>
<keyword evidence="2 5" id="KW-0808">Transferase</keyword>
<dbReference type="SUPFAM" id="SSF69593">
    <property type="entry name" value="Glycerol-3-phosphate (1)-acyltransferase"/>
    <property type="match status" value="1"/>
</dbReference>
<dbReference type="GO" id="GO:0006654">
    <property type="term" value="P:phosphatidic acid biosynthetic process"/>
    <property type="evidence" value="ECO:0007669"/>
    <property type="project" value="TreeGrafter"/>
</dbReference>
<evidence type="ECO:0000313" key="5">
    <source>
        <dbReference type="EMBL" id="KAA0968507.1"/>
    </source>
</evidence>
<dbReference type="CDD" id="cd07989">
    <property type="entry name" value="LPLAT_AGPAT-like"/>
    <property type="match status" value="1"/>
</dbReference>
<evidence type="ECO:0000256" key="3">
    <source>
        <dbReference type="ARBA" id="ARBA00023315"/>
    </source>
</evidence>
<feature type="domain" description="Phospholipid/glycerol acyltransferase" evidence="4">
    <location>
        <begin position="30"/>
        <end position="151"/>
    </location>
</feature>
<keyword evidence="6" id="KW-1185">Reference proteome</keyword>
<comment type="caution">
    <text evidence="5">The sequence shown here is derived from an EMBL/GenBank/DDBJ whole genome shotgun (WGS) entry which is preliminary data.</text>
</comment>
<dbReference type="GO" id="GO:0003841">
    <property type="term" value="F:1-acylglycerol-3-phosphate O-acyltransferase activity"/>
    <property type="evidence" value="ECO:0007669"/>
    <property type="project" value="TreeGrafter"/>
</dbReference>
<dbReference type="EMBL" id="VTWH01000005">
    <property type="protein sequence ID" value="KAA0968507.1"/>
    <property type="molecule type" value="Genomic_DNA"/>
</dbReference>
<keyword evidence="3 5" id="KW-0012">Acyltransferase</keyword>
<evidence type="ECO:0000313" key="6">
    <source>
        <dbReference type="Proteomes" id="UP000324738"/>
    </source>
</evidence>
<comment type="pathway">
    <text evidence="1">Lipid metabolism.</text>
</comment>
<sequence>MIGGLLVGLARFLVGGQPEWHGSAPSSRSRIYFANHGSHLDTVLLWAAIPAGHRATTHPVAAADYWGRNRLTRYIAIGILGSVLVDRRGQASGVDVLKPLEDELQRGDSLIIFPEGTRGSQALPGPFKSGLYRLALNHPQTELIPVYLENLSRAFPRGAFLPIPVSCRVRFGPAMQLLPDESKEDFLERARQAVTDLSGDAAWT</sequence>
<dbReference type="Pfam" id="PF01553">
    <property type="entry name" value="Acyltransferase"/>
    <property type="match status" value="1"/>
</dbReference>
<dbReference type="InterPro" id="IPR002123">
    <property type="entry name" value="Plipid/glycerol_acylTrfase"/>
</dbReference>
<dbReference type="OrthoDB" id="9808424at2"/>
<proteinExistence type="predicted"/>
<dbReference type="PANTHER" id="PTHR10434">
    <property type="entry name" value="1-ACYL-SN-GLYCEROL-3-PHOSPHATE ACYLTRANSFERASE"/>
    <property type="match status" value="1"/>
</dbReference>
<evidence type="ECO:0000259" key="4">
    <source>
        <dbReference type="SMART" id="SM00563"/>
    </source>
</evidence>
<evidence type="ECO:0000256" key="2">
    <source>
        <dbReference type="ARBA" id="ARBA00022679"/>
    </source>
</evidence>
<dbReference type="SMART" id="SM00563">
    <property type="entry name" value="PlsC"/>
    <property type="match status" value="1"/>
</dbReference>
<dbReference type="Proteomes" id="UP000324738">
    <property type="component" value="Unassembled WGS sequence"/>
</dbReference>
<gene>
    <name evidence="5" type="ORF">FPY71_16595</name>
</gene>